<dbReference type="SUPFAM" id="SSF54593">
    <property type="entry name" value="Glyoxalase/Bleomycin resistance protein/Dihydroxybiphenyl dioxygenase"/>
    <property type="match status" value="1"/>
</dbReference>
<evidence type="ECO:0000313" key="3">
    <source>
        <dbReference type="Proteomes" id="UP000035444"/>
    </source>
</evidence>
<dbReference type="EMBL" id="LAQL01000003">
    <property type="protein sequence ID" value="KLN61637.1"/>
    <property type="molecule type" value="Genomic_DNA"/>
</dbReference>
<name>A0A0H2MLM3_9PROT</name>
<evidence type="ECO:0000259" key="1">
    <source>
        <dbReference type="PROSITE" id="PS51819"/>
    </source>
</evidence>
<gene>
    <name evidence="2" type="ORF">WH96_04680</name>
</gene>
<dbReference type="CDD" id="cd07262">
    <property type="entry name" value="VOC_like"/>
    <property type="match status" value="1"/>
</dbReference>
<dbReference type="InterPro" id="IPR004360">
    <property type="entry name" value="Glyas_Fos-R_dOase_dom"/>
</dbReference>
<dbReference type="Gene3D" id="3.10.180.10">
    <property type="entry name" value="2,3-Dihydroxybiphenyl 1,2-Dioxygenase, domain 1"/>
    <property type="match status" value="1"/>
</dbReference>
<feature type="domain" description="VOC" evidence="1">
    <location>
        <begin position="2"/>
        <end position="123"/>
    </location>
</feature>
<dbReference type="Proteomes" id="UP000035444">
    <property type="component" value="Unassembled WGS sequence"/>
</dbReference>
<dbReference type="InterPro" id="IPR029068">
    <property type="entry name" value="Glyas_Bleomycin-R_OHBP_Dase"/>
</dbReference>
<sequence>MIFNHVQIKVKDLGSSKLFYDRIMLALGYDLVLDIPETVFGYGTSVHDMFEIRQADEDAPLSHAVHISFNASDKKSVDEFYRIAIENGASCNGKPGLRPEYEDGYYAAFILDLDGHNIEAVYAEQRE</sequence>
<organism evidence="2 3">
    <name type="scientific">Kiloniella spongiae</name>
    <dbReference type="NCBI Taxonomy" id="1489064"/>
    <lineage>
        <taxon>Bacteria</taxon>
        <taxon>Pseudomonadati</taxon>
        <taxon>Pseudomonadota</taxon>
        <taxon>Alphaproteobacteria</taxon>
        <taxon>Rhodospirillales</taxon>
        <taxon>Kiloniellaceae</taxon>
        <taxon>Kiloniella</taxon>
    </lineage>
</organism>
<reference evidence="2 3" key="1">
    <citation type="submission" date="2015-03" db="EMBL/GenBank/DDBJ databases">
        <title>Genome Sequence of Kiloniella spongiae MEBiC09566, isolated from a marine sponge.</title>
        <authorList>
            <person name="Shao Z."/>
            <person name="Wang L."/>
            <person name="Li X."/>
        </authorList>
    </citation>
    <scope>NUCLEOTIDE SEQUENCE [LARGE SCALE GENOMIC DNA]</scope>
    <source>
        <strain evidence="2 3">MEBiC09566</strain>
    </source>
</reference>
<dbReference type="STRING" id="1489064.WH96_04680"/>
<dbReference type="Pfam" id="PF00903">
    <property type="entry name" value="Glyoxalase"/>
    <property type="match status" value="1"/>
</dbReference>
<protein>
    <recommendedName>
        <fullName evidence="1">VOC domain-containing protein</fullName>
    </recommendedName>
</protein>
<dbReference type="AlphaFoldDB" id="A0A0H2MLM3"/>
<dbReference type="PROSITE" id="PS51819">
    <property type="entry name" value="VOC"/>
    <property type="match status" value="1"/>
</dbReference>
<dbReference type="InterPro" id="IPR037523">
    <property type="entry name" value="VOC_core"/>
</dbReference>
<proteinExistence type="predicted"/>
<dbReference type="PANTHER" id="PTHR35006">
    <property type="entry name" value="GLYOXALASE FAMILY PROTEIN (AFU_ORTHOLOGUE AFUA_5G14830)"/>
    <property type="match status" value="1"/>
</dbReference>
<dbReference type="PANTHER" id="PTHR35006:SF2">
    <property type="entry name" value="GLYOXALASE FAMILY PROTEIN (AFU_ORTHOLOGUE AFUA_5G14830)"/>
    <property type="match status" value="1"/>
</dbReference>
<keyword evidence="3" id="KW-1185">Reference proteome</keyword>
<evidence type="ECO:0000313" key="2">
    <source>
        <dbReference type="EMBL" id="KLN61637.1"/>
    </source>
</evidence>
<comment type="caution">
    <text evidence="2">The sequence shown here is derived from an EMBL/GenBank/DDBJ whole genome shotgun (WGS) entry which is preliminary data.</text>
</comment>
<accession>A0A0H2MLM3</accession>